<dbReference type="InParanoid" id="A0A2T2ZSW2"/>
<dbReference type="EMBL" id="KZ678760">
    <property type="protein sequence ID" value="PSR75480.1"/>
    <property type="molecule type" value="Genomic_DNA"/>
</dbReference>
<feature type="compositionally biased region" description="Basic and acidic residues" evidence="14">
    <location>
        <begin position="78"/>
        <end position="88"/>
    </location>
</feature>
<dbReference type="SUPFAM" id="SSF55811">
    <property type="entry name" value="Nudix"/>
    <property type="match status" value="1"/>
</dbReference>
<evidence type="ECO:0000256" key="6">
    <source>
        <dbReference type="ARBA" id="ARBA00022723"/>
    </source>
</evidence>
<dbReference type="InterPro" id="IPR011257">
    <property type="entry name" value="DNA_glycosylase"/>
</dbReference>
<dbReference type="PANTHER" id="PTHR42944">
    <property type="entry name" value="ADENINE DNA GLYCOSYLASE"/>
    <property type="match status" value="1"/>
</dbReference>
<keyword evidence="6" id="KW-0479">Metal-binding</keyword>
<keyword evidence="17" id="KW-1185">Reference proteome</keyword>
<dbReference type="SMART" id="SM00478">
    <property type="entry name" value="ENDO3c"/>
    <property type="match status" value="1"/>
</dbReference>
<evidence type="ECO:0000256" key="12">
    <source>
        <dbReference type="ARBA" id="ARBA00023295"/>
    </source>
</evidence>
<feature type="compositionally biased region" description="Acidic residues" evidence="14">
    <location>
        <begin position="49"/>
        <end position="62"/>
    </location>
</feature>
<evidence type="ECO:0000256" key="7">
    <source>
        <dbReference type="ARBA" id="ARBA00022763"/>
    </source>
</evidence>
<dbReference type="EC" id="3.2.2.31" evidence="3 13"/>
<evidence type="ECO:0000259" key="15">
    <source>
        <dbReference type="SMART" id="SM00478"/>
    </source>
</evidence>
<dbReference type="Pfam" id="PF00730">
    <property type="entry name" value="HhH-GPD"/>
    <property type="match status" value="1"/>
</dbReference>
<dbReference type="InterPro" id="IPR023170">
    <property type="entry name" value="HhH_base_excis_C"/>
</dbReference>
<dbReference type="GO" id="GO:0046872">
    <property type="term" value="F:metal ion binding"/>
    <property type="evidence" value="ECO:0007669"/>
    <property type="project" value="UniProtKB-UniRule"/>
</dbReference>
<organism evidence="16 17">
    <name type="scientific">Coniella lustricola</name>
    <dbReference type="NCBI Taxonomy" id="2025994"/>
    <lineage>
        <taxon>Eukaryota</taxon>
        <taxon>Fungi</taxon>
        <taxon>Dikarya</taxon>
        <taxon>Ascomycota</taxon>
        <taxon>Pezizomycotina</taxon>
        <taxon>Sordariomycetes</taxon>
        <taxon>Sordariomycetidae</taxon>
        <taxon>Diaporthales</taxon>
        <taxon>Schizoparmaceae</taxon>
        <taxon>Coniella</taxon>
    </lineage>
</organism>
<feature type="compositionally biased region" description="Basic residues" evidence="14">
    <location>
        <begin position="32"/>
        <end position="44"/>
    </location>
</feature>
<evidence type="ECO:0000313" key="16">
    <source>
        <dbReference type="EMBL" id="PSR75480.1"/>
    </source>
</evidence>
<dbReference type="SMART" id="SM00525">
    <property type="entry name" value="FES"/>
    <property type="match status" value="1"/>
</dbReference>
<keyword evidence="11" id="KW-0234">DNA repair</keyword>
<sequence>MASLRQSSRLASERIRLQAAAEQTSTTSVLPKKTRIVARPRPAKRVTSDDMDDDEDASDADADTLQLPQPPAKRRKSEKSVPDLHQRLFDNSARTSTDASICRFPLRQHRLDYHQPLLLQGDVGRRSRADFLQWYDGVSNDRAMPWRKPFIDPKDYQDADELRRAQTQRAYEVFISEIMLQQTRVKVVIGYWTRWMQKWPTIYDLAKATEDEVMSVWRGLGYYSRCKRILAACKLIVEHSDWRGLMPYDVNTLKTQVPGVGPYTAGAISCIVFGRPAPMVDGNVLRVLSRQLGLLVDTKTDKTAINLIWACAAALVETVSLDMAAAEEDNGSGKPQPTDGPGKWGQALMELGSTICTPQPNCLACPITATCRAYQEGETIAATPIPRPNVAKQPDPLDVEDLCHLCEPFECLADTETAAEPTTPVIKKAKQTSLSAFFAPGSSEASEKKASRVSHASAALSKIAISHAQKFPVKTAKKAVPEQETLVCAIQRADSKMYLIQKRPNTGLLAGMWEFPSHILPEMNDSTPTARKRIAREFAASLFRQDDDDSATAAVSQEQLRHNLVYHGELGTVPWVFSHLKLRMHVQLFTLSDVPKTFPATSSVKCRWASSEAVEGETMGTGMRKCWKLVADKDC</sequence>
<reference evidence="16 17" key="1">
    <citation type="journal article" date="2018" name="Mycol. Prog.">
        <title>Coniella lustricola, a new species from submerged detritus.</title>
        <authorList>
            <person name="Raudabaugh D.B."/>
            <person name="Iturriaga T."/>
            <person name="Carver A."/>
            <person name="Mondo S."/>
            <person name="Pangilinan J."/>
            <person name="Lipzen A."/>
            <person name="He G."/>
            <person name="Amirebrahimi M."/>
            <person name="Grigoriev I.V."/>
            <person name="Miller A.N."/>
        </authorList>
    </citation>
    <scope>NUCLEOTIDE SEQUENCE [LARGE SCALE GENOMIC DNA]</scope>
    <source>
        <strain evidence="16 17">B22-T-1</strain>
    </source>
</reference>
<evidence type="ECO:0000256" key="11">
    <source>
        <dbReference type="ARBA" id="ARBA00023204"/>
    </source>
</evidence>
<comment type="cofactor">
    <cofactor evidence="13">
        <name>[4Fe-4S] cluster</name>
        <dbReference type="ChEBI" id="CHEBI:49883"/>
    </cofactor>
    <text evidence="13">Binds 1 [4Fe-4S] cluster.</text>
</comment>
<dbReference type="GO" id="GO:0035485">
    <property type="term" value="F:adenine/guanine mispair binding"/>
    <property type="evidence" value="ECO:0007669"/>
    <property type="project" value="TreeGrafter"/>
</dbReference>
<dbReference type="Proteomes" id="UP000241462">
    <property type="component" value="Unassembled WGS sequence"/>
</dbReference>
<dbReference type="Gene3D" id="1.10.1670.10">
    <property type="entry name" value="Helix-hairpin-Helix base-excision DNA repair enzymes (C-terminal)"/>
    <property type="match status" value="1"/>
</dbReference>
<dbReference type="Gene3D" id="3.90.79.10">
    <property type="entry name" value="Nucleoside Triphosphate Pyrophosphohydrolase"/>
    <property type="match status" value="1"/>
</dbReference>
<comment type="similarity">
    <text evidence="2 13">Belongs to the Nth/MutY family.</text>
</comment>
<keyword evidence="9 13" id="KW-0408">Iron</keyword>
<dbReference type="InterPro" id="IPR003651">
    <property type="entry name" value="Endonuclease3_FeS-loop_motif"/>
</dbReference>
<dbReference type="GO" id="GO:0051539">
    <property type="term" value="F:4 iron, 4 sulfur cluster binding"/>
    <property type="evidence" value="ECO:0007669"/>
    <property type="project" value="UniProtKB-UniRule"/>
</dbReference>
<evidence type="ECO:0000256" key="5">
    <source>
        <dbReference type="ARBA" id="ARBA00022485"/>
    </source>
</evidence>
<comment type="catalytic activity">
    <reaction evidence="1 13">
        <text>Hydrolyzes free adenine bases from 7,8-dihydro-8-oxoguanine:adenine mismatched double-stranded DNA, leaving an apurinic site.</text>
        <dbReference type="EC" id="3.2.2.31"/>
    </reaction>
</comment>
<dbReference type="InterPro" id="IPR044298">
    <property type="entry name" value="MIG/MutY"/>
</dbReference>
<keyword evidence="7 13" id="KW-0227">DNA damage</keyword>
<evidence type="ECO:0000256" key="8">
    <source>
        <dbReference type="ARBA" id="ARBA00022801"/>
    </source>
</evidence>
<dbReference type="GO" id="GO:0005634">
    <property type="term" value="C:nucleus"/>
    <property type="evidence" value="ECO:0007669"/>
    <property type="project" value="TreeGrafter"/>
</dbReference>
<dbReference type="CDD" id="cd00056">
    <property type="entry name" value="ENDO3c"/>
    <property type="match status" value="1"/>
</dbReference>
<dbReference type="SUPFAM" id="SSF48150">
    <property type="entry name" value="DNA-glycosylase"/>
    <property type="match status" value="1"/>
</dbReference>
<proteinExistence type="inferred from homology"/>
<name>A0A2T2ZSW2_9PEZI</name>
<evidence type="ECO:0000256" key="14">
    <source>
        <dbReference type="SAM" id="MobiDB-lite"/>
    </source>
</evidence>
<dbReference type="GO" id="GO:0006285">
    <property type="term" value="P:base-excision repair, AP site formation"/>
    <property type="evidence" value="ECO:0007669"/>
    <property type="project" value="UniProtKB-ARBA"/>
</dbReference>
<dbReference type="InterPro" id="IPR029119">
    <property type="entry name" value="MutY_C"/>
</dbReference>
<accession>A0A2T2ZSW2</accession>
<dbReference type="InterPro" id="IPR003265">
    <property type="entry name" value="HhH-GPD_domain"/>
</dbReference>
<evidence type="ECO:0000256" key="3">
    <source>
        <dbReference type="ARBA" id="ARBA00012045"/>
    </source>
</evidence>
<dbReference type="GO" id="GO:0000701">
    <property type="term" value="F:purine-specific mismatch base pair DNA N-glycosylase activity"/>
    <property type="evidence" value="ECO:0007669"/>
    <property type="project" value="UniProtKB-EC"/>
</dbReference>
<evidence type="ECO:0000313" key="17">
    <source>
        <dbReference type="Proteomes" id="UP000241462"/>
    </source>
</evidence>
<dbReference type="PANTHER" id="PTHR42944:SF1">
    <property type="entry name" value="ADENINE DNA GLYCOSYLASE"/>
    <property type="match status" value="1"/>
</dbReference>
<dbReference type="CDD" id="cd03431">
    <property type="entry name" value="NUDIX_DNA_Glycosylase_C-MutY"/>
    <property type="match status" value="1"/>
</dbReference>
<dbReference type="InterPro" id="IPR015797">
    <property type="entry name" value="NUDIX_hydrolase-like_dom_sf"/>
</dbReference>
<dbReference type="FunFam" id="1.10.340.30:FF:000002">
    <property type="entry name" value="Adenine DNA glycosylase"/>
    <property type="match status" value="1"/>
</dbReference>
<evidence type="ECO:0000256" key="2">
    <source>
        <dbReference type="ARBA" id="ARBA00008343"/>
    </source>
</evidence>
<dbReference type="Pfam" id="PF14815">
    <property type="entry name" value="NUDIX_4"/>
    <property type="match status" value="1"/>
</dbReference>
<gene>
    <name evidence="16" type="ORF">BD289DRAFT_188667</name>
</gene>
<keyword evidence="8" id="KW-0378">Hydrolase</keyword>
<dbReference type="AlphaFoldDB" id="A0A2T2ZSW2"/>
<dbReference type="Gene3D" id="1.10.340.30">
    <property type="entry name" value="Hypothetical protein, domain 2"/>
    <property type="match status" value="1"/>
</dbReference>
<evidence type="ECO:0000256" key="1">
    <source>
        <dbReference type="ARBA" id="ARBA00000843"/>
    </source>
</evidence>
<keyword evidence="10" id="KW-0411">Iron-sulfur</keyword>
<evidence type="ECO:0000256" key="13">
    <source>
        <dbReference type="RuleBase" id="RU365096"/>
    </source>
</evidence>
<dbReference type="STRING" id="2025994.A0A2T2ZSW2"/>
<dbReference type="GO" id="GO:0006298">
    <property type="term" value="P:mismatch repair"/>
    <property type="evidence" value="ECO:0007669"/>
    <property type="project" value="TreeGrafter"/>
</dbReference>
<dbReference type="GO" id="GO:0034039">
    <property type="term" value="F:8-oxo-7,8-dihydroguanine DNA N-glycosylase activity"/>
    <property type="evidence" value="ECO:0007669"/>
    <property type="project" value="TreeGrafter"/>
</dbReference>
<evidence type="ECO:0000256" key="4">
    <source>
        <dbReference type="ARBA" id="ARBA00022023"/>
    </source>
</evidence>
<evidence type="ECO:0000256" key="10">
    <source>
        <dbReference type="ARBA" id="ARBA00023014"/>
    </source>
</evidence>
<keyword evidence="5" id="KW-0004">4Fe-4S</keyword>
<dbReference type="GO" id="GO:0032357">
    <property type="term" value="F:oxidized purine DNA binding"/>
    <property type="evidence" value="ECO:0007669"/>
    <property type="project" value="TreeGrafter"/>
</dbReference>
<protein>
    <recommendedName>
        <fullName evidence="4 13">Adenine DNA glycosylase</fullName>
        <ecNumber evidence="3 13">3.2.2.31</ecNumber>
    </recommendedName>
</protein>
<dbReference type="OrthoDB" id="10248838at2759"/>
<keyword evidence="12 13" id="KW-0326">Glycosidase</keyword>
<evidence type="ECO:0000256" key="9">
    <source>
        <dbReference type="ARBA" id="ARBA00023004"/>
    </source>
</evidence>
<feature type="region of interest" description="Disordered" evidence="14">
    <location>
        <begin position="18"/>
        <end position="92"/>
    </location>
</feature>
<feature type="domain" description="HhH-GPD" evidence="15">
    <location>
        <begin position="179"/>
        <end position="354"/>
    </location>
</feature>
<comment type="function">
    <text evidence="13">Adenine glycosylase active on G-A mispairs.</text>
</comment>